<dbReference type="AlphaFoldDB" id="A0A8J8NPC4"/>
<proteinExistence type="predicted"/>
<dbReference type="CDD" id="cd06558">
    <property type="entry name" value="crotonase-like"/>
    <property type="match status" value="1"/>
</dbReference>
<evidence type="ECO:0000313" key="6">
    <source>
        <dbReference type="Proteomes" id="UP000785679"/>
    </source>
</evidence>
<dbReference type="InterPro" id="IPR032259">
    <property type="entry name" value="HIBYL-CoA-H"/>
</dbReference>
<dbReference type="InterPro" id="IPR029045">
    <property type="entry name" value="ClpP/crotonase-like_dom_sf"/>
</dbReference>
<evidence type="ECO:0000256" key="1">
    <source>
        <dbReference type="ARBA" id="ARBA00001709"/>
    </source>
</evidence>
<organism evidence="5 6">
    <name type="scientific">Halteria grandinella</name>
    <dbReference type="NCBI Taxonomy" id="5974"/>
    <lineage>
        <taxon>Eukaryota</taxon>
        <taxon>Sar</taxon>
        <taxon>Alveolata</taxon>
        <taxon>Ciliophora</taxon>
        <taxon>Intramacronucleata</taxon>
        <taxon>Spirotrichea</taxon>
        <taxon>Stichotrichia</taxon>
        <taxon>Sporadotrichida</taxon>
        <taxon>Halteriidae</taxon>
        <taxon>Halteria</taxon>
    </lineage>
</organism>
<protein>
    <recommendedName>
        <fullName evidence="2">3-hydroxyisobutyryl-CoA hydrolase</fullName>
        <ecNumber evidence="2">3.1.2.4</ecNumber>
    </recommendedName>
</protein>
<dbReference type="Gene3D" id="3.90.226.10">
    <property type="entry name" value="2-enoyl-CoA Hydratase, Chain A, domain 1"/>
    <property type="match status" value="1"/>
</dbReference>
<evidence type="ECO:0000259" key="4">
    <source>
        <dbReference type="Pfam" id="PF16113"/>
    </source>
</evidence>
<keyword evidence="6" id="KW-1185">Reference proteome</keyword>
<comment type="caution">
    <text evidence="5">The sequence shown here is derived from an EMBL/GenBank/DDBJ whole genome shotgun (WGS) entry which is preliminary data.</text>
</comment>
<comment type="catalytic activity">
    <reaction evidence="1">
        <text>3-hydroxy-2-methylpropanoyl-CoA + H2O = 3-hydroxy-2-methylpropanoate + CoA + H(+)</text>
        <dbReference type="Rhea" id="RHEA:20888"/>
        <dbReference type="ChEBI" id="CHEBI:11805"/>
        <dbReference type="ChEBI" id="CHEBI:15377"/>
        <dbReference type="ChEBI" id="CHEBI:15378"/>
        <dbReference type="ChEBI" id="CHEBI:57287"/>
        <dbReference type="ChEBI" id="CHEBI:57340"/>
        <dbReference type="EC" id="3.1.2.4"/>
    </reaction>
</comment>
<evidence type="ECO:0000256" key="3">
    <source>
        <dbReference type="ARBA" id="ARBA00022801"/>
    </source>
</evidence>
<dbReference type="GO" id="GO:0006574">
    <property type="term" value="P:L-valine catabolic process"/>
    <property type="evidence" value="ECO:0007669"/>
    <property type="project" value="TreeGrafter"/>
</dbReference>
<gene>
    <name evidence="5" type="ORF">FGO68_gene8891</name>
</gene>
<dbReference type="EC" id="3.1.2.4" evidence="2"/>
<dbReference type="GO" id="GO:0003860">
    <property type="term" value="F:3-hydroxyisobutyryl-CoA hydrolase activity"/>
    <property type="evidence" value="ECO:0007669"/>
    <property type="project" value="UniProtKB-EC"/>
</dbReference>
<reference evidence="5" key="1">
    <citation type="submission" date="2019-06" db="EMBL/GenBank/DDBJ databases">
        <authorList>
            <person name="Zheng W."/>
        </authorList>
    </citation>
    <scope>NUCLEOTIDE SEQUENCE</scope>
    <source>
        <strain evidence="5">QDHG01</strain>
    </source>
</reference>
<dbReference type="NCBIfam" id="NF004127">
    <property type="entry name" value="PRK05617.1"/>
    <property type="match status" value="1"/>
</dbReference>
<dbReference type="Proteomes" id="UP000785679">
    <property type="component" value="Unassembled WGS sequence"/>
</dbReference>
<feature type="domain" description="Enoyl-CoA hydratase/isomerase" evidence="4">
    <location>
        <begin position="11"/>
        <end position="341"/>
    </location>
</feature>
<sequence>MENHSPALTEFKLNVPKTLNSLDMDMVHKMLEKVKYWHFNPEQAPRVLLISGVGGKAFCAGGDIKMVYESGIGKLDPSIKAKFFHDEYVLDYSLTQMRPLQISIWNGIVMGGGVGVSVHAPIRVATDNTVYAMPETGIGFFTDVGGAYFLSRIKHNIQHGLYLGLTGQRIKARELVQWGIATHFVPQTHIEGLYKDLKEKVRRESSDKEIHDIVNSHSDLTVDQTPIPDEKEIEWLFQNDSILDIVTRIEKDATPFGEKVRKQIASLSPLSLAVVFEQIKRGKTMGLKEVFEMEYKISQGFTNHTEFFEGVRALLIDKDRNPQWKYKHVRDVTQKDLDHFFNRDDVLDLTLKQ</sequence>
<dbReference type="SUPFAM" id="SSF52096">
    <property type="entry name" value="ClpP/crotonase"/>
    <property type="match status" value="1"/>
</dbReference>
<evidence type="ECO:0000256" key="2">
    <source>
        <dbReference type="ARBA" id="ARBA00011915"/>
    </source>
</evidence>
<keyword evidence="3" id="KW-0378">Hydrolase</keyword>
<dbReference type="OrthoDB" id="1737613at2759"/>
<dbReference type="InterPro" id="IPR045004">
    <property type="entry name" value="ECH_dom"/>
</dbReference>
<dbReference type="PANTHER" id="PTHR43176:SF3">
    <property type="entry name" value="3-HYDROXYISOBUTYRYL-COA HYDROLASE, MITOCHONDRIAL"/>
    <property type="match status" value="1"/>
</dbReference>
<dbReference type="PANTHER" id="PTHR43176">
    <property type="entry name" value="3-HYDROXYISOBUTYRYL-COA HYDROLASE-RELATED"/>
    <property type="match status" value="1"/>
</dbReference>
<evidence type="ECO:0000313" key="5">
    <source>
        <dbReference type="EMBL" id="TNV77801.1"/>
    </source>
</evidence>
<dbReference type="EMBL" id="RRYP01011325">
    <property type="protein sequence ID" value="TNV77801.1"/>
    <property type="molecule type" value="Genomic_DNA"/>
</dbReference>
<accession>A0A8J8NPC4</accession>
<name>A0A8J8NPC4_HALGN</name>
<dbReference type="Pfam" id="PF16113">
    <property type="entry name" value="ECH_2"/>
    <property type="match status" value="1"/>
</dbReference>